<accession>A0A5J9V853</accession>
<keyword evidence="10" id="KW-1185">Reference proteome</keyword>
<proteinExistence type="inferred from homology"/>
<evidence type="ECO:0000256" key="1">
    <source>
        <dbReference type="ARBA" id="ARBA00004651"/>
    </source>
</evidence>
<evidence type="ECO:0000256" key="7">
    <source>
        <dbReference type="RuleBase" id="RU361233"/>
    </source>
</evidence>
<evidence type="ECO:0000256" key="4">
    <source>
        <dbReference type="ARBA" id="ARBA00022692"/>
    </source>
</evidence>
<dbReference type="InterPro" id="IPR006702">
    <property type="entry name" value="CASP_dom"/>
</dbReference>
<organism evidence="9 10">
    <name type="scientific">Eragrostis curvula</name>
    <name type="common">weeping love grass</name>
    <dbReference type="NCBI Taxonomy" id="38414"/>
    <lineage>
        <taxon>Eukaryota</taxon>
        <taxon>Viridiplantae</taxon>
        <taxon>Streptophyta</taxon>
        <taxon>Embryophyta</taxon>
        <taxon>Tracheophyta</taxon>
        <taxon>Spermatophyta</taxon>
        <taxon>Magnoliopsida</taxon>
        <taxon>Liliopsida</taxon>
        <taxon>Poales</taxon>
        <taxon>Poaceae</taxon>
        <taxon>PACMAD clade</taxon>
        <taxon>Chloridoideae</taxon>
        <taxon>Eragrostideae</taxon>
        <taxon>Eragrostidinae</taxon>
        <taxon>Eragrostis</taxon>
    </lineage>
</organism>
<evidence type="ECO:0000259" key="8">
    <source>
        <dbReference type="Pfam" id="PF04535"/>
    </source>
</evidence>
<reference evidence="9 10" key="1">
    <citation type="journal article" date="2019" name="Sci. Rep.">
        <title>A high-quality genome of Eragrostis curvula grass provides insights into Poaceae evolution and supports new strategies to enhance forage quality.</title>
        <authorList>
            <person name="Carballo J."/>
            <person name="Santos B.A.C.M."/>
            <person name="Zappacosta D."/>
            <person name="Garbus I."/>
            <person name="Selva J.P."/>
            <person name="Gallo C.A."/>
            <person name="Diaz A."/>
            <person name="Albertini E."/>
            <person name="Caccamo M."/>
            <person name="Echenique V."/>
        </authorList>
    </citation>
    <scope>NUCLEOTIDE SEQUENCE [LARGE SCALE GENOMIC DNA]</scope>
    <source>
        <strain evidence="10">cv. Victoria</strain>
        <tissue evidence="9">Leaf</tissue>
    </source>
</reference>
<feature type="non-terminal residue" evidence="9">
    <location>
        <position position="138"/>
    </location>
</feature>
<dbReference type="AlphaFoldDB" id="A0A5J9V853"/>
<gene>
    <name evidence="9" type="ORF">EJB05_24153</name>
</gene>
<evidence type="ECO:0000256" key="3">
    <source>
        <dbReference type="ARBA" id="ARBA00022475"/>
    </source>
</evidence>
<sequence>MPTLRLHQCTKLFIRVMQSILAAGTLAVMVTGEDDLTHRSPAFEPLYLVAALQLLWSLVRIFVELGELHGEQLEKPLAASVNTVGDSSLMALIWFATTTCPPMKLSNYELTRSAVLMVMARASICGQLTLVIQSFVNN</sequence>
<dbReference type="GO" id="GO:0005886">
    <property type="term" value="C:plasma membrane"/>
    <property type="evidence" value="ECO:0007669"/>
    <property type="project" value="UniProtKB-SubCell"/>
</dbReference>
<dbReference type="Pfam" id="PF04535">
    <property type="entry name" value="CASP_dom"/>
    <property type="match status" value="1"/>
</dbReference>
<keyword evidence="5 7" id="KW-1133">Transmembrane helix</keyword>
<dbReference type="Proteomes" id="UP000324897">
    <property type="component" value="Chromosome 1"/>
</dbReference>
<name>A0A5J9V853_9POAL</name>
<keyword evidence="6 7" id="KW-0472">Membrane</keyword>
<comment type="subcellular location">
    <subcellularLocation>
        <location evidence="1 7">Cell membrane</location>
        <topology evidence="1 7">Multi-pass membrane protein</topology>
    </subcellularLocation>
</comment>
<evidence type="ECO:0000313" key="10">
    <source>
        <dbReference type="Proteomes" id="UP000324897"/>
    </source>
</evidence>
<protein>
    <recommendedName>
        <fullName evidence="7">CASP-like protein</fullName>
    </recommendedName>
</protein>
<evidence type="ECO:0000256" key="5">
    <source>
        <dbReference type="ARBA" id="ARBA00022989"/>
    </source>
</evidence>
<dbReference type="EMBL" id="RWGY01000011">
    <property type="protein sequence ID" value="TVU32422.1"/>
    <property type="molecule type" value="Genomic_DNA"/>
</dbReference>
<evidence type="ECO:0000313" key="9">
    <source>
        <dbReference type="EMBL" id="TVU32422.1"/>
    </source>
</evidence>
<evidence type="ECO:0000256" key="2">
    <source>
        <dbReference type="ARBA" id="ARBA00007651"/>
    </source>
</evidence>
<feature type="domain" description="Casparian strip membrane protein" evidence="8">
    <location>
        <begin position="8"/>
        <end position="96"/>
    </location>
</feature>
<keyword evidence="4 7" id="KW-0812">Transmembrane</keyword>
<evidence type="ECO:0000256" key="6">
    <source>
        <dbReference type="ARBA" id="ARBA00023136"/>
    </source>
</evidence>
<comment type="subunit">
    <text evidence="7">Homodimer and heterodimers.</text>
</comment>
<comment type="caution">
    <text evidence="7">Lacks conserved residue(s) required for the propagation of feature annotation.</text>
</comment>
<dbReference type="Gramene" id="TVU32422">
    <property type="protein sequence ID" value="TVU32422"/>
    <property type="gene ID" value="EJB05_24153"/>
</dbReference>
<comment type="caution">
    <text evidence="9">The sequence shown here is derived from an EMBL/GenBank/DDBJ whole genome shotgun (WGS) entry which is preliminary data.</text>
</comment>
<keyword evidence="3 7" id="KW-1003">Cell membrane</keyword>
<feature type="transmembrane region" description="Helical" evidence="7">
    <location>
        <begin position="12"/>
        <end position="31"/>
    </location>
</feature>
<feature type="transmembrane region" description="Helical" evidence="7">
    <location>
        <begin position="46"/>
        <end position="65"/>
    </location>
</feature>
<comment type="similarity">
    <text evidence="2 7">Belongs to the Casparian strip membrane proteins (CASP) family.</text>
</comment>